<keyword evidence="11" id="KW-1185">Reference proteome</keyword>
<dbReference type="PRINTS" id="PR00723">
    <property type="entry name" value="SUBTILISIN"/>
</dbReference>
<keyword evidence="2 5" id="KW-0645">Protease</keyword>
<feature type="chain" id="PRO_5045394530" evidence="7">
    <location>
        <begin position="35"/>
        <end position="908"/>
    </location>
</feature>
<evidence type="ECO:0000256" key="1">
    <source>
        <dbReference type="ARBA" id="ARBA00011073"/>
    </source>
</evidence>
<dbReference type="PROSITE" id="PS51892">
    <property type="entry name" value="SUBTILASE"/>
    <property type="match status" value="1"/>
</dbReference>
<dbReference type="InterPro" id="IPR000209">
    <property type="entry name" value="Peptidase_S8/S53_dom"/>
</dbReference>
<dbReference type="CDD" id="cd04077">
    <property type="entry name" value="Peptidases_S8_PCSK9_ProteinaseK_like"/>
    <property type="match status" value="1"/>
</dbReference>
<dbReference type="EMBL" id="BAAAYL010000001">
    <property type="protein sequence ID" value="GAA3378059.1"/>
    <property type="molecule type" value="Genomic_DNA"/>
</dbReference>
<dbReference type="InterPro" id="IPR034193">
    <property type="entry name" value="PCSK9_ProteinaseK-like"/>
</dbReference>
<feature type="active site" description="Charge relay system" evidence="5">
    <location>
        <position position="201"/>
    </location>
</feature>
<evidence type="ECO:0000256" key="6">
    <source>
        <dbReference type="RuleBase" id="RU003355"/>
    </source>
</evidence>
<dbReference type="Proteomes" id="UP001499990">
    <property type="component" value="Unassembled WGS sequence"/>
</dbReference>
<evidence type="ECO:0000256" key="2">
    <source>
        <dbReference type="ARBA" id="ARBA00022670"/>
    </source>
</evidence>
<feature type="signal peptide" evidence="7">
    <location>
        <begin position="1"/>
        <end position="34"/>
    </location>
</feature>
<dbReference type="PROSITE" id="PS00138">
    <property type="entry name" value="SUBTILASE_SER"/>
    <property type="match status" value="1"/>
</dbReference>
<feature type="domain" description="Peptidase S8/S53" evidence="8">
    <location>
        <begin position="161"/>
        <end position="390"/>
    </location>
</feature>
<proteinExistence type="inferred from homology"/>
<evidence type="ECO:0000256" key="7">
    <source>
        <dbReference type="SAM" id="SignalP"/>
    </source>
</evidence>
<dbReference type="InterPro" id="IPR037045">
    <property type="entry name" value="S8pro/Inhibitor_I9_sf"/>
</dbReference>
<feature type="active site" description="Charge relay system" evidence="5">
    <location>
        <position position="168"/>
    </location>
</feature>
<evidence type="ECO:0000259" key="9">
    <source>
        <dbReference type="Pfam" id="PF05922"/>
    </source>
</evidence>
<dbReference type="PROSITE" id="PS00137">
    <property type="entry name" value="SUBTILASE_HIS"/>
    <property type="match status" value="1"/>
</dbReference>
<dbReference type="InterPro" id="IPR022398">
    <property type="entry name" value="Peptidase_S8_His-AS"/>
</dbReference>
<protein>
    <submittedName>
        <fullName evidence="10">Uncharacterized protein</fullName>
    </submittedName>
</protein>
<reference evidence="11" key="1">
    <citation type="journal article" date="2019" name="Int. J. Syst. Evol. Microbiol.">
        <title>The Global Catalogue of Microorganisms (GCM) 10K type strain sequencing project: providing services to taxonomists for standard genome sequencing and annotation.</title>
        <authorList>
            <consortium name="The Broad Institute Genomics Platform"/>
            <consortium name="The Broad Institute Genome Sequencing Center for Infectious Disease"/>
            <person name="Wu L."/>
            <person name="Ma J."/>
        </authorList>
    </citation>
    <scope>NUCLEOTIDE SEQUENCE [LARGE SCALE GENOMIC DNA]</scope>
    <source>
        <strain evidence="11">JCM 9651</strain>
    </source>
</reference>
<feature type="domain" description="Inhibitor I9" evidence="9">
    <location>
        <begin position="55"/>
        <end position="121"/>
    </location>
</feature>
<dbReference type="PANTHER" id="PTHR43806">
    <property type="entry name" value="PEPTIDASE S8"/>
    <property type="match status" value="1"/>
</dbReference>
<evidence type="ECO:0000256" key="3">
    <source>
        <dbReference type="ARBA" id="ARBA00022801"/>
    </source>
</evidence>
<dbReference type="Pfam" id="PF13620">
    <property type="entry name" value="CarboxypepD_reg"/>
    <property type="match status" value="1"/>
</dbReference>
<evidence type="ECO:0000256" key="4">
    <source>
        <dbReference type="ARBA" id="ARBA00022825"/>
    </source>
</evidence>
<evidence type="ECO:0000313" key="10">
    <source>
        <dbReference type="EMBL" id="GAA3378059.1"/>
    </source>
</evidence>
<dbReference type="InterPro" id="IPR023827">
    <property type="entry name" value="Peptidase_S8_Asp-AS"/>
</dbReference>
<sequence length="908" mass="92625">MPLIARTRRTLKGAAAVTVAALTLGVGPALPATAASQAEGTIENVGAPGAIKDRYIVVLGKGADADSLKGKALAAKYGAKVKRTYHTALNGYAVELTEKQAKRFAADPAVESVVQDQVVKVTGTDPTGTQPKPPSWGLDRIDQPALPLDSSYTYAGTAGGGVTAYIIDTGVRISHQDFGGRASYGFSALEGDDKAEDGHGHGTHVAGTVAGSSYGVAKAAKIVAVRVLDNTGTGPTSGIIAGVDWVTANAVKPAVANMSLGGGISTALDTAVRNSIASGVTYALAAGNDNIDAAGSSPARVTEALTVGSTTSGDARSSFSNYGSTVDIFAPGSAITSAWNTGDTATNTINGTSMASPHVAGAAALYLADNPTATPSQVAEALISSATNGVVTTPGTGSPNRLLNVEAFRSGPRGIVTGTVTDGTAPLAEAKVTVGDVTAKTDKQGHYTLTAPPGTYDISASKFGYAGKTVSGVVIGDGQTMTENFALTVKPRVNVTGTVHDGSGQGWPLYATVRVKDEPTAVAYTDPKTGKYTLSVPVSDTYTLQVDPVYPGYERNSQAVQVGSADVTHDVNTSVDEATCSAAGYVHLSAGTCDPVPGGLVLGRVTDKNTGATINGATVTSADKPAEKTTSMATPNDPNLGDGFYWMFSSLTGKHTFSATAQNSYSPEDITVNVAPNQATDGTFALPAPRLAVSSAQLSKTVDWQGQASSTMTLKNTGTAPVTAQIGEQPGGYQPAAAQQGAPLQEVKPVPWLSVDKAGVTIQPGESVDVNVSFNANVAEITQPGTFTAELTIGAETPYGAIPSVPVALTVNPPKTWGKITGTVTGVDCTGTPALLRGVTVQITSKTASYTLKTDENGKYVLWLDVSNNPLTVIAAKDGWATQTRSVKVKQGMATMADFSLKPDHTCT</sequence>
<dbReference type="PROSITE" id="PS51318">
    <property type="entry name" value="TAT"/>
    <property type="match status" value="1"/>
</dbReference>
<dbReference type="Pfam" id="PF00082">
    <property type="entry name" value="Peptidase_S8"/>
    <property type="match status" value="1"/>
</dbReference>
<gene>
    <name evidence="10" type="ORF">GCM10020367_56100</name>
</gene>
<accession>A0ABP6SJP4</accession>
<comment type="similarity">
    <text evidence="1 5 6">Belongs to the peptidase S8 family.</text>
</comment>
<dbReference type="Gene3D" id="3.40.50.200">
    <property type="entry name" value="Peptidase S8/S53 domain"/>
    <property type="match status" value="1"/>
</dbReference>
<keyword evidence="3 5" id="KW-0378">Hydrolase</keyword>
<dbReference type="Gene3D" id="2.60.40.10">
    <property type="entry name" value="Immunoglobulins"/>
    <property type="match status" value="1"/>
</dbReference>
<dbReference type="InterPro" id="IPR008969">
    <property type="entry name" value="CarboxyPept-like_regulatory"/>
</dbReference>
<organism evidence="10 11">
    <name type="scientific">Streptomyces sannanensis</name>
    <dbReference type="NCBI Taxonomy" id="285536"/>
    <lineage>
        <taxon>Bacteria</taxon>
        <taxon>Bacillati</taxon>
        <taxon>Actinomycetota</taxon>
        <taxon>Actinomycetes</taxon>
        <taxon>Kitasatosporales</taxon>
        <taxon>Streptomycetaceae</taxon>
        <taxon>Streptomyces</taxon>
    </lineage>
</organism>
<dbReference type="InterPro" id="IPR023828">
    <property type="entry name" value="Peptidase_S8_Ser-AS"/>
</dbReference>
<evidence type="ECO:0000313" key="11">
    <source>
        <dbReference type="Proteomes" id="UP001499990"/>
    </source>
</evidence>
<dbReference type="InterPro" id="IPR006311">
    <property type="entry name" value="TAT_signal"/>
</dbReference>
<dbReference type="Gene3D" id="3.30.70.80">
    <property type="entry name" value="Peptidase S8 propeptide/proteinase inhibitor I9"/>
    <property type="match status" value="1"/>
</dbReference>
<dbReference type="Pfam" id="PF05922">
    <property type="entry name" value="Inhibitor_I9"/>
    <property type="match status" value="1"/>
</dbReference>
<dbReference type="SUPFAM" id="SSF54897">
    <property type="entry name" value="Protease propeptides/inhibitors"/>
    <property type="match status" value="1"/>
</dbReference>
<keyword evidence="4 5" id="KW-0720">Serine protease</keyword>
<name>A0ABP6SJP4_9ACTN</name>
<keyword evidence="7" id="KW-0732">Signal</keyword>
<evidence type="ECO:0000256" key="5">
    <source>
        <dbReference type="PROSITE-ProRule" id="PRU01240"/>
    </source>
</evidence>
<dbReference type="SUPFAM" id="SSF52743">
    <property type="entry name" value="Subtilisin-like"/>
    <property type="match status" value="1"/>
</dbReference>
<feature type="active site" description="Charge relay system" evidence="5">
    <location>
        <position position="353"/>
    </location>
</feature>
<dbReference type="InterPro" id="IPR010259">
    <property type="entry name" value="S8pro/Inhibitor_I9"/>
</dbReference>
<dbReference type="InterPro" id="IPR013783">
    <property type="entry name" value="Ig-like_fold"/>
</dbReference>
<dbReference type="PANTHER" id="PTHR43806:SF11">
    <property type="entry name" value="CEREVISIN-RELATED"/>
    <property type="match status" value="1"/>
</dbReference>
<dbReference type="PROSITE" id="PS00136">
    <property type="entry name" value="SUBTILASE_ASP"/>
    <property type="match status" value="1"/>
</dbReference>
<dbReference type="Gene3D" id="2.60.40.1120">
    <property type="entry name" value="Carboxypeptidase-like, regulatory domain"/>
    <property type="match status" value="4"/>
</dbReference>
<evidence type="ECO:0000259" key="8">
    <source>
        <dbReference type="Pfam" id="PF00082"/>
    </source>
</evidence>
<dbReference type="InterPro" id="IPR050131">
    <property type="entry name" value="Peptidase_S8_subtilisin-like"/>
</dbReference>
<dbReference type="InterPro" id="IPR015500">
    <property type="entry name" value="Peptidase_S8_subtilisin-rel"/>
</dbReference>
<comment type="caution">
    <text evidence="10">The sequence shown here is derived from an EMBL/GenBank/DDBJ whole genome shotgun (WGS) entry which is preliminary data.</text>
</comment>
<dbReference type="SUPFAM" id="SSF49464">
    <property type="entry name" value="Carboxypeptidase regulatory domain-like"/>
    <property type="match status" value="2"/>
</dbReference>
<dbReference type="InterPro" id="IPR036852">
    <property type="entry name" value="Peptidase_S8/S53_dom_sf"/>
</dbReference>